<feature type="region of interest" description="Disordered" evidence="1">
    <location>
        <begin position="1"/>
        <end position="26"/>
    </location>
</feature>
<dbReference type="KEGG" id="bgt:106050843"/>
<dbReference type="AlphaFoldDB" id="A0A2C9L075"/>
<dbReference type="PANTHER" id="PTHR46599:SF3">
    <property type="entry name" value="PIGGYBAC TRANSPOSABLE ELEMENT-DERIVED PROTEIN 4"/>
    <property type="match status" value="1"/>
</dbReference>
<proteinExistence type="predicted"/>
<name>A0A2C9L075_BIOGL</name>
<feature type="domain" description="PiggyBac transposable element-derived protein" evidence="2">
    <location>
        <begin position="27"/>
        <end position="131"/>
    </location>
</feature>
<evidence type="ECO:0000313" key="4">
    <source>
        <dbReference type="Proteomes" id="UP000076420"/>
    </source>
</evidence>
<dbReference type="VEuPathDB" id="VectorBase:BGLB025541"/>
<reference evidence="3" key="1">
    <citation type="submission" date="2020-05" db="UniProtKB">
        <authorList>
            <consortium name="EnsemblMetazoa"/>
        </authorList>
    </citation>
    <scope>IDENTIFICATION</scope>
    <source>
        <strain evidence="3">BB02</strain>
    </source>
</reference>
<dbReference type="Proteomes" id="UP000076420">
    <property type="component" value="Unassembled WGS sequence"/>
</dbReference>
<accession>A0A2C9L075</accession>
<gene>
    <name evidence="3" type="primary">106050843</name>
</gene>
<dbReference type="Pfam" id="PF13843">
    <property type="entry name" value="DDE_Tnp_1_7"/>
    <property type="match status" value="1"/>
</dbReference>
<evidence type="ECO:0000313" key="3">
    <source>
        <dbReference type="EnsemblMetazoa" id="BGLB025541-PA"/>
    </source>
</evidence>
<evidence type="ECO:0000259" key="2">
    <source>
        <dbReference type="Pfam" id="PF13843"/>
    </source>
</evidence>
<sequence>MDPQLIFGDTDSDEDYEPPTRPRPQPTLELSIDEMVIGFRGRWQYKMFNATKPSKHHIKTFGLCDSATGYFVDILTYFGANTSYNPDVGKDGGQAVQVFDTLLQHVETEHKIFADRFYTTRKLINYLLQQKSNTTQVHSTSTDSDFQKQSRV</sequence>
<dbReference type="InterPro" id="IPR029526">
    <property type="entry name" value="PGBD"/>
</dbReference>
<protein>
    <recommendedName>
        <fullName evidence="2">PiggyBac transposable element-derived protein domain-containing protein</fullName>
    </recommendedName>
</protein>
<evidence type="ECO:0000256" key="1">
    <source>
        <dbReference type="SAM" id="MobiDB-lite"/>
    </source>
</evidence>
<dbReference type="VEuPathDB" id="VectorBase:BGLAX_043926"/>
<organism evidence="3 4">
    <name type="scientific">Biomphalaria glabrata</name>
    <name type="common">Bloodfluke planorb</name>
    <name type="synonym">Freshwater snail</name>
    <dbReference type="NCBI Taxonomy" id="6526"/>
    <lineage>
        <taxon>Eukaryota</taxon>
        <taxon>Metazoa</taxon>
        <taxon>Spiralia</taxon>
        <taxon>Lophotrochozoa</taxon>
        <taxon>Mollusca</taxon>
        <taxon>Gastropoda</taxon>
        <taxon>Heterobranchia</taxon>
        <taxon>Euthyneura</taxon>
        <taxon>Panpulmonata</taxon>
        <taxon>Hygrophila</taxon>
        <taxon>Lymnaeoidea</taxon>
        <taxon>Planorbidae</taxon>
        <taxon>Biomphalaria</taxon>
    </lineage>
</organism>
<dbReference type="EnsemblMetazoa" id="BGLB025541-RA">
    <property type="protein sequence ID" value="BGLB025541-PA"/>
    <property type="gene ID" value="BGLB025541"/>
</dbReference>
<dbReference type="STRING" id="6526.A0A2C9L075"/>
<dbReference type="PANTHER" id="PTHR46599">
    <property type="entry name" value="PIGGYBAC TRANSPOSABLE ELEMENT-DERIVED PROTEIN 4"/>
    <property type="match status" value="1"/>
</dbReference>